<evidence type="ECO:0000313" key="1">
    <source>
        <dbReference type="EMBL" id="SEG34681.1"/>
    </source>
</evidence>
<sequence>MDGYVRSGADPLAAFGRVIPVRDSTLLNRLAGYMRAYEVLTGDVPDREIALTWLRETPAVVQKGLVEGIHLFHNNRPQVDRSS</sequence>
<gene>
    <name evidence="1" type="ORF">SAMN05216223_104460</name>
</gene>
<accession>A0A1H5ZEI2</accession>
<dbReference type="Proteomes" id="UP000236754">
    <property type="component" value="Unassembled WGS sequence"/>
</dbReference>
<name>A0A1H5ZEI2_9ACTN</name>
<protein>
    <submittedName>
        <fullName evidence="1">Uncharacterized protein</fullName>
    </submittedName>
</protein>
<dbReference type="EMBL" id="FNVU01000004">
    <property type="protein sequence ID" value="SEG34681.1"/>
    <property type="molecule type" value="Genomic_DNA"/>
</dbReference>
<reference evidence="1 2" key="1">
    <citation type="submission" date="2016-10" db="EMBL/GenBank/DDBJ databases">
        <authorList>
            <person name="de Groot N.N."/>
        </authorList>
    </citation>
    <scope>NUCLEOTIDE SEQUENCE [LARGE SCALE GENOMIC DNA]</scope>
    <source>
        <strain evidence="1 2">CGMCC 4.2023</strain>
    </source>
</reference>
<keyword evidence="2" id="KW-1185">Reference proteome</keyword>
<dbReference type="AlphaFoldDB" id="A0A1H5ZEI2"/>
<dbReference type="RefSeq" id="WP_160145022.1">
    <property type="nucleotide sequence ID" value="NZ_FNVU01000004.1"/>
</dbReference>
<proteinExistence type="predicted"/>
<organism evidence="1 2">
    <name type="scientific">Actinacidiphila yanglinensis</name>
    <dbReference type="NCBI Taxonomy" id="310779"/>
    <lineage>
        <taxon>Bacteria</taxon>
        <taxon>Bacillati</taxon>
        <taxon>Actinomycetota</taxon>
        <taxon>Actinomycetes</taxon>
        <taxon>Kitasatosporales</taxon>
        <taxon>Streptomycetaceae</taxon>
        <taxon>Actinacidiphila</taxon>
    </lineage>
</organism>
<evidence type="ECO:0000313" key="2">
    <source>
        <dbReference type="Proteomes" id="UP000236754"/>
    </source>
</evidence>